<dbReference type="AlphaFoldDB" id="A0A6M3K6B6"/>
<organism evidence="3">
    <name type="scientific">viral metagenome</name>
    <dbReference type="NCBI Taxonomy" id="1070528"/>
    <lineage>
        <taxon>unclassified sequences</taxon>
        <taxon>metagenomes</taxon>
        <taxon>organismal metagenomes</taxon>
    </lineage>
</organism>
<feature type="domain" description="HNH nuclease" evidence="2">
    <location>
        <begin position="138"/>
        <end position="218"/>
    </location>
</feature>
<sequence>MPKKGYKQSEEQKKKIGLANKGKIRTKEQKEKYRLISLNIMNKPEMKEKVSELTKEAMKRPETRKKISRFWFKKGEASSFKGKKRLNISGSNHYLFGKHSIPWNIGLKGYKSGKDNCNWKGGITNIYDTVRTSDEYKDWRNSVYKRDNYICQDCGDNRGGNLEAHHIKPFAIILQEFLQIYSQFSPIEDKETLVRLAISYEPFWNINNGQTLCIECHNLLRKNTLNIIYSQKAGGKL</sequence>
<evidence type="ECO:0000313" key="3">
    <source>
        <dbReference type="EMBL" id="QJA77292.1"/>
    </source>
</evidence>
<dbReference type="SMART" id="SM00507">
    <property type="entry name" value="HNHc"/>
    <property type="match status" value="1"/>
</dbReference>
<dbReference type="EMBL" id="MT142275">
    <property type="protein sequence ID" value="QJA77292.1"/>
    <property type="molecule type" value="Genomic_DNA"/>
</dbReference>
<dbReference type="Pfam" id="PF07460">
    <property type="entry name" value="NUMOD3"/>
    <property type="match status" value="1"/>
</dbReference>
<dbReference type="GO" id="GO:0003677">
    <property type="term" value="F:DNA binding"/>
    <property type="evidence" value="ECO:0007669"/>
    <property type="project" value="InterPro"/>
</dbReference>
<evidence type="ECO:0000256" key="1">
    <source>
        <dbReference type="SAM" id="MobiDB-lite"/>
    </source>
</evidence>
<dbReference type="GO" id="GO:0004519">
    <property type="term" value="F:endonuclease activity"/>
    <property type="evidence" value="ECO:0007669"/>
    <property type="project" value="UniProtKB-KW"/>
</dbReference>
<protein>
    <submittedName>
        <fullName evidence="3">Putative HNH endonuclease</fullName>
    </submittedName>
</protein>
<gene>
    <name evidence="3" type="ORF">MM415A01331_0002</name>
</gene>
<proteinExistence type="predicted"/>
<dbReference type="InterPro" id="IPR003615">
    <property type="entry name" value="HNH_nuc"/>
</dbReference>
<dbReference type="CDD" id="cd00085">
    <property type="entry name" value="HNHc"/>
    <property type="match status" value="1"/>
</dbReference>
<feature type="region of interest" description="Disordered" evidence="1">
    <location>
        <begin position="1"/>
        <end position="23"/>
    </location>
</feature>
<keyword evidence="3" id="KW-0378">Hydrolase</keyword>
<reference evidence="3" key="1">
    <citation type="submission" date="2020-03" db="EMBL/GenBank/DDBJ databases">
        <title>The deep terrestrial virosphere.</title>
        <authorList>
            <person name="Holmfeldt K."/>
            <person name="Nilsson E."/>
            <person name="Simone D."/>
            <person name="Lopez-Fernandez M."/>
            <person name="Wu X."/>
            <person name="de Brujin I."/>
            <person name="Lundin D."/>
            <person name="Andersson A."/>
            <person name="Bertilsson S."/>
            <person name="Dopson M."/>
        </authorList>
    </citation>
    <scope>NUCLEOTIDE SEQUENCE</scope>
    <source>
        <strain evidence="3">MM415A01331</strain>
    </source>
</reference>
<keyword evidence="3" id="KW-0255">Endonuclease</keyword>
<accession>A0A6M3K6B6</accession>
<name>A0A6M3K6B6_9ZZZZ</name>
<dbReference type="InterPro" id="IPR003611">
    <property type="entry name" value="NUMOD3"/>
</dbReference>
<keyword evidence="3" id="KW-0540">Nuclease</keyword>
<evidence type="ECO:0000259" key="2">
    <source>
        <dbReference type="SMART" id="SM00507"/>
    </source>
</evidence>